<dbReference type="PROSITE" id="PS50075">
    <property type="entry name" value="CARRIER"/>
    <property type="match status" value="1"/>
</dbReference>
<protein>
    <submittedName>
        <fullName evidence="5">NRPS-like enzyme</fullName>
    </submittedName>
</protein>
<dbReference type="Gene3D" id="3.40.50.12780">
    <property type="entry name" value="N-terminal domain of ligase-like"/>
    <property type="match status" value="1"/>
</dbReference>
<dbReference type="Pfam" id="PF00550">
    <property type="entry name" value="PP-binding"/>
    <property type="match status" value="1"/>
</dbReference>
<evidence type="ECO:0000313" key="5">
    <source>
        <dbReference type="EMBL" id="KAL2812311.1"/>
    </source>
</evidence>
<keyword evidence="1" id="KW-0596">Phosphopantetheine</keyword>
<comment type="caution">
    <text evidence="5">The sequence shown here is derived from an EMBL/GenBank/DDBJ whole genome shotgun (WGS) entry which is preliminary data.</text>
</comment>
<name>A0ABR4HA20_9EURO</name>
<dbReference type="SUPFAM" id="SSF56801">
    <property type="entry name" value="Acetyl-CoA synthetase-like"/>
    <property type="match status" value="1"/>
</dbReference>
<dbReference type="InterPro" id="IPR051414">
    <property type="entry name" value="Adenylate-forming_Reductase"/>
</dbReference>
<dbReference type="Pfam" id="PF23562">
    <property type="entry name" value="AMP-binding_C_3"/>
    <property type="match status" value="1"/>
</dbReference>
<gene>
    <name evidence="5" type="ORF">BJX63DRAFT_432756</name>
</gene>
<dbReference type="InterPro" id="IPR036291">
    <property type="entry name" value="NAD(P)-bd_dom_sf"/>
</dbReference>
<dbReference type="InterPro" id="IPR042099">
    <property type="entry name" value="ANL_N_sf"/>
</dbReference>
<dbReference type="SUPFAM" id="SSF51735">
    <property type="entry name" value="NAD(P)-binding Rossmann-fold domains"/>
    <property type="match status" value="1"/>
</dbReference>
<accession>A0ABR4HA20</accession>
<dbReference type="InterPro" id="IPR009081">
    <property type="entry name" value="PP-bd_ACP"/>
</dbReference>
<dbReference type="Gene3D" id="3.40.50.720">
    <property type="entry name" value="NAD(P)-binding Rossmann-like Domain"/>
    <property type="match status" value="1"/>
</dbReference>
<dbReference type="Proteomes" id="UP001610334">
    <property type="component" value="Unassembled WGS sequence"/>
</dbReference>
<evidence type="ECO:0000256" key="2">
    <source>
        <dbReference type="ARBA" id="ARBA00022553"/>
    </source>
</evidence>
<dbReference type="Gene3D" id="1.10.1200.10">
    <property type="entry name" value="ACP-like"/>
    <property type="match status" value="1"/>
</dbReference>
<keyword evidence="3" id="KW-0175">Coiled coil</keyword>
<dbReference type="Pfam" id="PF00501">
    <property type="entry name" value="AMP-binding"/>
    <property type="match status" value="1"/>
</dbReference>
<evidence type="ECO:0000256" key="3">
    <source>
        <dbReference type="SAM" id="Coils"/>
    </source>
</evidence>
<feature type="coiled-coil region" evidence="3">
    <location>
        <begin position="660"/>
        <end position="687"/>
    </location>
</feature>
<dbReference type="Pfam" id="PF07993">
    <property type="entry name" value="NAD_binding_4"/>
    <property type="match status" value="1"/>
</dbReference>
<dbReference type="InterPro" id="IPR036736">
    <property type="entry name" value="ACP-like_sf"/>
</dbReference>
<dbReference type="InterPro" id="IPR020806">
    <property type="entry name" value="PKS_PP-bd"/>
</dbReference>
<dbReference type="PANTHER" id="PTHR43439:SF2">
    <property type="entry name" value="ENZYME, PUTATIVE (JCVI)-RELATED"/>
    <property type="match status" value="1"/>
</dbReference>
<dbReference type="InterPro" id="IPR000873">
    <property type="entry name" value="AMP-dep_synth/lig_dom"/>
</dbReference>
<dbReference type="SUPFAM" id="SSF47336">
    <property type="entry name" value="ACP-like"/>
    <property type="match status" value="1"/>
</dbReference>
<evidence type="ECO:0000313" key="6">
    <source>
        <dbReference type="Proteomes" id="UP001610334"/>
    </source>
</evidence>
<sequence>MGDYTSPEDEPRLLPALLDYRAAYYPDLIWGKFPVSPTSYKQGFRTATYSQMRNAVDRVAWLLVERVGPSTTFDTLAYMGPGDLRYHIALLAAVKAGYKPFFPSPRNSSAAQKDLLTRLKTRVLVTTDPEPVFVSSLLREYPIEVIHIPPLEDLLCSEGIAPYPYDKRFNEARNEPLFVLHTSGIPKPLIYSHEFAWRIYQANSLSTSLDKHLLRGEWFSFLPAFHASRTFPLLDTKGTAEANNDVSQMAGIGVGFVIAVYSKNIPVWPLPGRPPSTDTLVEAIKYGTFTWAYLLPVILDGLGKDPDALNFVANNLKFLLYAGGALPESVGKIVSARISTFAALGSSECGPIPSFRISDASGIATWQYLYIHPSTGSEFQHRMDDLHELVFRRSHICPETQPVFDMFPDLDEYETRDLFSSHPTVPNLWRHRGRKDDIVIFLNGEKTNPVSFEEQVSQHPAVRAALVAGNQRFEACLLVEPTAIETLDEMAKAELVETIWPTVEEANSLTPAHARVSKSKILILDPRRPMLRAGKGTIQRAGTVKLYQDDIEALYADTETETSIQPTNGNHRDSLPSKEDTVAGLRSLVKSVTSWPEVEDNADFFALGMDSLQVLRLNAAVRSTLGIAISQGVIYKNPSIDLLTKYLYCNTEADTKGDRIAAMMQLLHNYERQVDQLASKAAGADRTIPPSHVVILTGSTGTLGSFILDQLLINPDISHIYCLNRSQDSKSAQITGNKRRKLPCGFPDGKVTFLAADLTKDGLGLNSETYNTFLNSATQIIHNAWPVNFNQPLQYFEASLDGVLNLTMLAHQGKYTPSVLFISSISAVSSYSTSSGLPTPPSTPTSSTFGIPEEIFTDPTSPAPMGYGESKYLGERILHYASTKLAISTGIARIGQISGTAESPRGWNKVEWLPSLVIGSRCLGALPDSLGGNSLAGEIDWIPVDMLAPVLVGLSAALLKKETSGTRVFHCVNPSRVAWKDLIPTILEELSTFCGHGEPADPGSNGVVTVPLAEWVRRLQDSIAVGGSDVDRNPAAKLVDFYQQMLAEDGHEVRHLSTARTEELSQSLREMPAVRPEWVKGWVREWLSVRIDH</sequence>
<dbReference type="PANTHER" id="PTHR43439">
    <property type="entry name" value="PHENYLACETATE-COENZYME A LIGASE"/>
    <property type="match status" value="1"/>
</dbReference>
<evidence type="ECO:0000256" key="1">
    <source>
        <dbReference type="ARBA" id="ARBA00022450"/>
    </source>
</evidence>
<keyword evidence="6" id="KW-1185">Reference proteome</keyword>
<dbReference type="EMBL" id="JBFXLT010000049">
    <property type="protein sequence ID" value="KAL2812311.1"/>
    <property type="molecule type" value="Genomic_DNA"/>
</dbReference>
<reference evidence="5 6" key="1">
    <citation type="submission" date="2024-07" db="EMBL/GenBank/DDBJ databases">
        <title>Section-level genome sequencing and comparative genomics of Aspergillus sections Usti and Cavernicolus.</title>
        <authorList>
            <consortium name="Lawrence Berkeley National Laboratory"/>
            <person name="Nybo J.L."/>
            <person name="Vesth T.C."/>
            <person name="Theobald S."/>
            <person name="Frisvad J.C."/>
            <person name="Larsen T.O."/>
            <person name="Kjaerboelling I."/>
            <person name="Rothschild-Mancinelli K."/>
            <person name="Lyhne E.K."/>
            <person name="Kogle M.E."/>
            <person name="Barry K."/>
            <person name="Clum A."/>
            <person name="Na H."/>
            <person name="Ledsgaard L."/>
            <person name="Lin J."/>
            <person name="Lipzen A."/>
            <person name="Kuo A."/>
            <person name="Riley R."/>
            <person name="Mondo S."/>
            <person name="Labutti K."/>
            <person name="Haridas S."/>
            <person name="Pangalinan J."/>
            <person name="Salamov A.A."/>
            <person name="Simmons B.A."/>
            <person name="Magnuson J.K."/>
            <person name="Chen J."/>
            <person name="Drula E."/>
            <person name="Henrissat B."/>
            <person name="Wiebenga A."/>
            <person name="Lubbers R.J."/>
            <person name="Gomes A.C."/>
            <person name="Makela M.R."/>
            <person name="Stajich J."/>
            <person name="Grigoriev I.V."/>
            <person name="Mortensen U.H."/>
            <person name="De Vries R.P."/>
            <person name="Baker S.E."/>
            <person name="Andersen M.R."/>
        </authorList>
    </citation>
    <scope>NUCLEOTIDE SEQUENCE [LARGE SCALE GENOMIC DNA]</scope>
    <source>
        <strain evidence="5 6">CBS 588.65</strain>
    </source>
</reference>
<organism evidence="5 6">
    <name type="scientific">Aspergillus granulosus</name>
    <dbReference type="NCBI Taxonomy" id="176169"/>
    <lineage>
        <taxon>Eukaryota</taxon>
        <taxon>Fungi</taxon>
        <taxon>Dikarya</taxon>
        <taxon>Ascomycota</taxon>
        <taxon>Pezizomycotina</taxon>
        <taxon>Eurotiomycetes</taxon>
        <taxon>Eurotiomycetidae</taxon>
        <taxon>Eurotiales</taxon>
        <taxon>Aspergillaceae</taxon>
        <taxon>Aspergillus</taxon>
        <taxon>Aspergillus subgen. Nidulantes</taxon>
    </lineage>
</organism>
<dbReference type="InterPro" id="IPR013120">
    <property type="entry name" value="FAR_NAD-bd"/>
</dbReference>
<feature type="domain" description="Carrier" evidence="4">
    <location>
        <begin position="576"/>
        <end position="651"/>
    </location>
</feature>
<proteinExistence type="predicted"/>
<keyword evidence="2" id="KW-0597">Phosphoprotein</keyword>
<dbReference type="SMART" id="SM00823">
    <property type="entry name" value="PKS_PP"/>
    <property type="match status" value="1"/>
</dbReference>
<evidence type="ECO:0000259" key="4">
    <source>
        <dbReference type="PROSITE" id="PS50075"/>
    </source>
</evidence>